<evidence type="ECO:0000313" key="7">
    <source>
        <dbReference type="EMBL" id="OQE32302.1"/>
    </source>
</evidence>
<dbReference type="InterPro" id="IPR050072">
    <property type="entry name" value="Peptidase_M20A"/>
</dbReference>
<dbReference type="Pfam" id="PF01546">
    <property type="entry name" value="Peptidase_M20"/>
    <property type="match status" value="1"/>
</dbReference>
<dbReference type="InterPro" id="IPR011650">
    <property type="entry name" value="Peptidase_M20_dimer"/>
</dbReference>
<dbReference type="AlphaFoldDB" id="A0A1V6U179"/>
<evidence type="ECO:0000313" key="8">
    <source>
        <dbReference type="Proteomes" id="UP000191285"/>
    </source>
</evidence>
<dbReference type="Pfam" id="PF07687">
    <property type="entry name" value="M20_dimer"/>
    <property type="match status" value="1"/>
</dbReference>
<evidence type="ECO:0000256" key="2">
    <source>
        <dbReference type="ARBA" id="ARBA00006247"/>
    </source>
</evidence>
<dbReference type="GO" id="GO:0046872">
    <property type="term" value="F:metal ion binding"/>
    <property type="evidence" value="ECO:0007669"/>
    <property type="project" value="UniProtKB-KW"/>
</dbReference>
<comment type="similarity">
    <text evidence="2">Belongs to the peptidase M20A family.</text>
</comment>
<dbReference type="PROSITE" id="PS00759">
    <property type="entry name" value="ARGE_DAPE_CPG2_2"/>
    <property type="match status" value="1"/>
</dbReference>
<comment type="caution">
    <text evidence="7">The sequence shown here is derived from an EMBL/GenBank/DDBJ whole genome shotgun (WGS) entry which is preliminary data.</text>
</comment>
<evidence type="ECO:0000256" key="3">
    <source>
        <dbReference type="ARBA" id="ARBA00022723"/>
    </source>
</evidence>
<reference evidence="8" key="1">
    <citation type="journal article" date="2017" name="Nat. Microbiol.">
        <title>Global analysis of biosynthetic gene clusters reveals vast potential of secondary metabolite production in Penicillium species.</title>
        <authorList>
            <person name="Nielsen J.C."/>
            <person name="Grijseels S."/>
            <person name="Prigent S."/>
            <person name="Ji B."/>
            <person name="Dainat J."/>
            <person name="Nielsen K.F."/>
            <person name="Frisvad J.C."/>
            <person name="Workman M."/>
            <person name="Nielsen J."/>
        </authorList>
    </citation>
    <scope>NUCLEOTIDE SEQUENCE [LARGE SCALE GENOMIC DNA]</scope>
    <source>
        <strain evidence="8">IBT 24891</strain>
    </source>
</reference>
<dbReference type="Gene3D" id="3.40.630.10">
    <property type="entry name" value="Zn peptidases"/>
    <property type="match status" value="1"/>
</dbReference>
<dbReference type="SUPFAM" id="SSF55031">
    <property type="entry name" value="Bacterial exopeptidase dimerisation domain"/>
    <property type="match status" value="1"/>
</dbReference>
<dbReference type="STRING" id="303698.A0A1V6U179"/>
<evidence type="ECO:0000256" key="4">
    <source>
        <dbReference type="ARBA" id="ARBA00022801"/>
    </source>
</evidence>
<dbReference type="PANTHER" id="PTHR43808:SF14">
    <property type="entry name" value="PUTATIVE-RELATED"/>
    <property type="match status" value="1"/>
</dbReference>
<dbReference type="SUPFAM" id="SSF53187">
    <property type="entry name" value="Zn-dependent exopeptidases"/>
    <property type="match status" value="1"/>
</dbReference>
<proteinExistence type="inferred from homology"/>
<dbReference type="Proteomes" id="UP000191285">
    <property type="component" value="Unassembled WGS sequence"/>
</dbReference>
<gene>
    <name evidence="7" type="ORF">PENSTE_c001G10442</name>
</gene>
<dbReference type="CDD" id="cd05652">
    <property type="entry name" value="M20_ArgE_DapE-like_fungal"/>
    <property type="match status" value="1"/>
</dbReference>
<evidence type="ECO:0000259" key="6">
    <source>
        <dbReference type="Pfam" id="PF07687"/>
    </source>
</evidence>
<dbReference type="GO" id="GO:0016787">
    <property type="term" value="F:hydrolase activity"/>
    <property type="evidence" value="ECO:0007669"/>
    <property type="project" value="UniProtKB-KW"/>
</dbReference>
<accession>A0A1V6U179</accession>
<feature type="domain" description="Peptidase M20 dimerisation" evidence="6">
    <location>
        <begin position="162"/>
        <end position="261"/>
    </location>
</feature>
<dbReference type="InterPro" id="IPR002933">
    <property type="entry name" value="Peptidase_M20"/>
</dbReference>
<dbReference type="OrthoDB" id="3064516at2759"/>
<dbReference type="PANTHER" id="PTHR43808">
    <property type="entry name" value="ACETYLORNITHINE DEACETYLASE"/>
    <property type="match status" value="1"/>
</dbReference>
<dbReference type="InterPro" id="IPR001261">
    <property type="entry name" value="ArgE/DapE_CS"/>
</dbReference>
<dbReference type="InterPro" id="IPR036264">
    <property type="entry name" value="Bact_exopeptidase_dim_dom"/>
</dbReference>
<name>A0A1V6U179_9EURO</name>
<protein>
    <recommendedName>
        <fullName evidence="6">Peptidase M20 dimerisation domain-containing protein</fullName>
    </recommendedName>
</protein>
<comment type="cofactor">
    <cofactor evidence="1">
        <name>Zn(2+)</name>
        <dbReference type="ChEBI" id="CHEBI:29105"/>
    </cofactor>
</comment>
<organism evidence="7 8">
    <name type="scientific">Penicillium steckii</name>
    <dbReference type="NCBI Taxonomy" id="303698"/>
    <lineage>
        <taxon>Eukaryota</taxon>
        <taxon>Fungi</taxon>
        <taxon>Dikarya</taxon>
        <taxon>Ascomycota</taxon>
        <taxon>Pezizomycotina</taxon>
        <taxon>Eurotiomycetes</taxon>
        <taxon>Eurotiomycetidae</taxon>
        <taxon>Eurotiales</taxon>
        <taxon>Aspergillaceae</taxon>
        <taxon>Penicillium</taxon>
    </lineage>
</organism>
<evidence type="ECO:0000256" key="1">
    <source>
        <dbReference type="ARBA" id="ARBA00001947"/>
    </source>
</evidence>
<dbReference type="Gene3D" id="3.30.70.360">
    <property type="match status" value="1"/>
</dbReference>
<keyword evidence="4" id="KW-0378">Hydrolase</keyword>
<sequence length="347" mass="38079">MAETEVIALLKQLMQIPSCSNEEEAIGIFLEKHLLSMGYKVERIPISPHSPRCNIYAYLGTSRKTRVCLTSHMDTVPPHIPLRETPDIIYGRGSCDDKGPLASQITAVEELRQEGLLEPDDISLLFVVGEEKGGVGMFSANDMNLSWEAVVFGEPTDNLLAVGHKGHYVFDLVSEGIPSHSGYPERGRSAISAMTALLSELEQIDFPSSNIIGPSTFHCGQISGGVGYNILASQCTAVCSVRVAQDLPRIEQLIDDAVSRHENIELKKRIMYSELYLDHDIPGMGTILVSFGTDAPRLKGNHKRYLYGPGTIQVAHGANEQIGISELIESVQVYKRIVNFCLRGPSK</sequence>
<keyword evidence="3" id="KW-0479">Metal-binding</keyword>
<evidence type="ECO:0000256" key="5">
    <source>
        <dbReference type="ARBA" id="ARBA00022833"/>
    </source>
</evidence>
<keyword evidence="5" id="KW-0862">Zinc</keyword>
<dbReference type="EMBL" id="MLKD01000001">
    <property type="protein sequence ID" value="OQE32302.1"/>
    <property type="molecule type" value="Genomic_DNA"/>
</dbReference>
<keyword evidence="8" id="KW-1185">Reference proteome</keyword>